<keyword evidence="9 19" id="KW-1133">Transmembrane helix</keyword>
<evidence type="ECO:0000256" key="12">
    <source>
        <dbReference type="ARBA" id="ARBA00023209"/>
    </source>
</evidence>
<evidence type="ECO:0000256" key="15">
    <source>
        <dbReference type="ARBA" id="ARBA00025707"/>
    </source>
</evidence>
<proteinExistence type="inferred from homology"/>
<protein>
    <recommendedName>
        <fullName evidence="18">Lysophospholipid acyltransferase 5</fullName>
        <ecNumber evidence="16">2.3.1.23</ecNumber>
        <ecNumber evidence="17">2.3.1.n6</ecNumber>
    </recommendedName>
</protein>
<evidence type="ECO:0000256" key="13">
    <source>
        <dbReference type="ARBA" id="ARBA00023264"/>
    </source>
</evidence>
<reference evidence="20" key="1">
    <citation type="submission" date="2021-12" db="EMBL/GenBank/DDBJ databases">
        <authorList>
            <person name="King R."/>
        </authorList>
    </citation>
    <scope>NUCLEOTIDE SEQUENCE</scope>
</reference>
<evidence type="ECO:0000256" key="7">
    <source>
        <dbReference type="ARBA" id="ARBA00022692"/>
    </source>
</evidence>
<dbReference type="InterPro" id="IPR049941">
    <property type="entry name" value="LPLAT_7/PORCN-like"/>
</dbReference>
<comment type="pathway">
    <text evidence="3">Lipid metabolism; phospholipid metabolism.</text>
</comment>
<dbReference type="PANTHER" id="PTHR13906:SF14">
    <property type="entry name" value="LYSOPHOSPHOLIPID ACYLTRANSFERASE 5"/>
    <property type="match status" value="1"/>
</dbReference>
<comment type="subcellular location">
    <subcellularLocation>
        <location evidence="2">Endoplasmic reticulum</location>
    </subcellularLocation>
    <subcellularLocation>
        <location evidence="1">Membrane</location>
        <topology evidence="1">Multi-pass membrane protein</topology>
    </subcellularLocation>
</comment>
<keyword evidence="7 19" id="KW-0812">Transmembrane</keyword>
<keyword evidence="8" id="KW-0256">Endoplasmic reticulum</keyword>
<evidence type="ECO:0000256" key="9">
    <source>
        <dbReference type="ARBA" id="ARBA00022989"/>
    </source>
</evidence>
<evidence type="ECO:0000256" key="3">
    <source>
        <dbReference type="ARBA" id="ARBA00005074"/>
    </source>
</evidence>
<sequence>MSCEITNGFIEYFSCQIGTTVPALKLLLTIFAGYPLALIHRKYVYGKEANLQHLYFIFTGFALGYWNYGNEMFHNVLATFFTFCVLSVLQGTATSVAITFVFNLTYLLIGYIYSSTDGYDINWTLPQCILVLRLIAISFDLYDGKQPEETLSAENKKVALKELPSILELYGHSLFPTSFLVGPQFSMRRYLDFVEGKFSKDGAAPDSTNAAVKRFCIGAFYLSIFHVLGYFVSDEYLLSEEFASLGFFRRMLVMGVWGRFTLYKYISCWLLTEGACMLFGMSHNGTDETTGEIKWNGVENIKLAVFENTTEFNHYIQSFNVNTNHWVAQYIYKRLKFLNNRHVSQLAALLFLAVWHGFHSGYYVCFFFEFIVIYMERDIKSIVGKNETLSSIFYSEQAKIPLQIALRLYTFVFMGWCLIPFGLLQFGRYWRGFSNCSWVGAILFCLWPVAWSPLLRMALKKLNGAGRRSDSKTEAQTQ</sequence>
<dbReference type="Pfam" id="PF03062">
    <property type="entry name" value="MBOAT"/>
    <property type="match status" value="1"/>
</dbReference>
<feature type="transmembrane region" description="Helical" evidence="19">
    <location>
        <begin position="404"/>
        <end position="426"/>
    </location>
</feature>
<dbReference type="GO" id="GO:0030258">
    <property type="term" value="P:lipid modification"/>
    <property type="evidence" value="ECO:0007669"/>
    <property type="project" value="TreeGrafter"/>
</dbReference>
<dbReference type="InterPro" id="IPR004299">
    <property type="entry name" value="MBOAT_fam"/>
</dbReference>
<evidence type="ECO:0000256" key="19">
    <source>
        <dbReference type="SAM" id="Phobius"/>
    </source>
</evidence>
<evidence type="ECO:0000256" key="8">
    <source>
        <dbReference type="ARBA" id="ARBA00022824"/>
    </source>
</evidence>
<name>A0A9P0AWN5_BRAAE</name>
<keyword evidence="6" id="KW-0808">Transferase</keyword>
<evidence type="ECO:0000256" key="18">
    <source>
        <dbReference type="ARBA" id="ARBA00039721"/>
    </source>
</evidence>
<keyword evidence="12" id="KW-0594">Phospholipid biosynthesis</keyword>
<evidence type="ECO:0000313" key="21">
    <source>
        <dbReference type="Proteomes" id="UP001154078"/>
    </source>
</evidence>
<dbReference type="GO" id="GO:0005783">
    <property type="term" value="C:endoplasmic reticulum"/>
    <property type="evidence" value="ECO:0007669"/>
    <property type="project" value="UniProtKB-SubCell"/>
</dbReference>
<evidence type="ECO:0000256" key="14">
    <source>
        <dbReference type="ARBA" id="ARBA00023315"/>
    </source>
</evidence>
<keyword evidence="13" id="KW-1208">Phospholipid metabolism</keyword>
<dbReference type="EMBL" id="OV121142">
    <property type="protein sequence ID" value="CAH0549779.1"/>
    <property type="molecule type" value="Genomic_DNA"/>
</dbReference>
<evidence type="ECO:0000256" key="16">
    <source>
        <dbReference type="ARBA" id="ARBA00026120"/>
    </source>
</evidence>
<dbReference type="GO" id="GO:0006656">
    <property type="term" value="P:phosphatidylcholine biosynthetic process"/>
    <property type="evidence" value="ECO:0007669"/>
    <property type="project" value="TreeGrafter"/>
</dbReference>
<organism evidence="20 21">
    <name type="scientific">Brassicogethes aeneus</name>
    <name type="common">Rape pollen beetle</name>
    <name type="synonym">Meligethes aeneus</name>
    <dbReference type="NCBI Taxonomy" id="1431903"/>
    <lineage>
        <taxon>Eukaryota</taxon>
        <taxon>Metazoa</taxon>
        <taxon>Ecdysozoa</taxon>
        <taxon>Arthropoda</taxon>
        <taxon>Hexapoda</taxon>
        <taxon>Insecta</taxon>
        <taxon>Pterygota</taxon>
        <taxon>Neoptera</taxon>
        <taxon>Endopterygota</taxon>
        <taxon>Coleoptera</taxon>
        <taxon>Polyphaga</taxon>
        <taxon>Cucujiformia</taxon>
        <taxon>Nitidulidae</taxon>
        <taxon>Meligethinae</taxon>
        <taxon>Brassicogethes</taxon>
    </lineage>
</organism>
<keyword evidence="14" id="KW-0012">Acyltransferase</keyword>
<dbReference type="GO" id="GO:0071617">
    <property type="term" value="F:lysophospholipid acyltransferase activity"/>
    <property type="evidence" value="ECO:0007669"/>
    <property type="project" value="TreeGrafter"/>
</dbReference>
<gene>
    <name evidence="20" type="ORF">MELIAE_LOCUS2819</name>
</gene>
<keyword evidence="21" id="KW-1185">Reference proteome</keyword>
<comment type="pathway">
    <text evidence="15">Phospholipid metabolism.</text>
</comment>
<keyword evidence="10" id="KW-0443">Lipid metabolism</keyword>
<feature type="transmembrane region" description="Helical" evidence="19">
    <location>
        <begin position="17"/>
        <end position="37"/>
    </location>
</feature>
<keyword evidence="5" id="KW-0444">Lipid biosynthesis</keyword>
<dbReference type="GO" id="GO:0016020">
    <property type="term" value="C:membrane"/>
    <property type="evidence" value="ECO:0007669"/>
    <property type="project" value="UniProtKB-SubCell"/>
</dbReference>
<accession>A0A9P0AWN5</accession>
<dbReference type="GO" id="GO:0047184">
    <property type="term" value="F:1-acylglycerophosphocholine O-acyltransferase activity"/>
    <property type="evidence" value="ECO:0007669"/>
    <property type="project" value="UniProtKB-EC"/>
</dbReference>
<dbReference type="Proteomes" id="UP001154078">
    <property type="component" value="Chromosome 11"/>
</dbReference>
<feature type="transmembrane region" description="Helical" evidence="19">
    <location>
        <begin position="346"/>
        <end position="375"/>
    </location>
</feature>
<dbReference type="OrthoDB" id="5974730at2759"/>
<evidence type="ECO:0000256" key="2">
    <source>
        <dbReference type="ARBA" id="ARBA00004240"/>
    </source>
</evidence>
<evidence type="ECO:0000256" key="1">
    <source>
        <dbReference type="ARBA" id="ARBA00004141"/>
    </source>
</evidence>
<dbReference type="EC" id="2.3.1.n6" evidence="17"/>
<evidence type="ECO:0000256" key="4">
    <source>
        <dbReference type="ARBA" id="ARBA00010323"/>
    </source>
</evidence>
<dbReference type="PANTHER" id="PTHR13906">
    <property type="entry name" value="PORCUPINE"/>
    <property type="match status" value="1"/>
</dbReference>
<evidence type="ECO:0000256" key="6">
    <source>
        <dbReference type="ARBA" id="ARBA00022679"/>
    </source>
</evidence>
<evidence type="ECO:0000256" key="5">
    <source>
        <dbReference type="ARBA" id="ARBA00022516"/>
    </source>
</evidence>
<evidence type="ECO:0000313" key="20">
    <source>
        <dbReference type="EMBL" id="CAH0549779.1"/>
    </source>
</evidence>
<keyword evidence="11 19" id="KW-0472">Membrane</keyword>
<evidence type="ECO:0000256" key="11">
    <source>
        <dbReference type="ARBA" id="ARBA00023136"/>
    </source>
</evidence>
<dbReference type="EC" id="2.3.1.23" evidence="16"/>
<dbReference type="AlphaFoldDB" id="A0A9P0AWN5"/>
<evidence type="ECO:0000256" key="10">
    <source>
        <dbReference type="ARBA" id="ARBA00023098"/>
    </source>
</evidence>
<evidence type="ECO:0000256" key="17">
    <source>
        <dbReference type="ARBA" id="ARBA00038923"/>
    </source>
</evidence>
<comment type="similarity">
    <text evidence="4">Belongs to the membrane-bound acyltransferase family.</text>
</comment>
<feature type="transmembrane region" description="Helical" evidence="19">
    <location>
        <begin position="49"/>
        <end position="66"/>
    </location>
</feature>
<feature type="transmembrane region" description="Helical" evidence="19">
    <location>
        <begin position="438"/>
        <end position="459"/>
    </location>
</feature>